<protein>
    <recommendedName>
        <fullName evidence="4">HTH HARE-type domain-containing protein</fullName>
    </recommendedName>
</protein>
<evidence type="ECO:0000256" key="1">
    <source>
        <dbReference type="SAM" id="Coils"/>
    </source>
</evidence>
<keyword evidence="3" id="KW-1185">Reference proteome</keyword>
<evidence type="ECO:0008006" key="4">
    <source>
        <dbReference type="Google" id="ProtNLM"/>
    </source>
</evidence>
<reference evidence="2" key="2">
    <citation type="submission" date="2023-06" db="EMBL/GenBank/DDBJ databases">
        <authorList>
            <person name="Lucena T."/>
            <person name="Sun Q."/>
        </authorList>
    </citation>
    <scope>NUCLEOTIDE SEQUENCE</scope>
    <source>
        <strain evidence="2">CECT 7703</strain>
    </source>
</reference>
<sequence>MSNIHIPPSLKWLITKRARLLGSLNKQAEVAQTLGSRVIEMEESLQALREEHQSALRRARSMEEAIEAIDIAFSLHEVVIDPLHIPPIRTQEAARHLGHGELTRLIYRSLAQGRPDGVFTSEIAYFVAEHGHLPQEGGSFQRLKLDVRKRLRTLWNEGKVERLHEAKTQFEGRWRLPARTPDLSVRLEPDV</sequence>
<evidence type="ECO:0000313" key="2">
    <source>
        <dbReference type="EMBL" id="MDN3577083.1"/>
    </source>
</evidence>
<name>A0ABT8B4N6_9NEIS</name>
<keyword evidence="1" id="KW-0175">Coiled coil</keyword>
<comment type="caution">
    <text evidence="2">The sequence shown here is derived from an EMBL/GenBank/DDBJ whole genome shotgun (WGS) entry which is preliminary data.</text>
</comment>
<accession>A0ABT8B4N6</accession>
<proteinExistence type="predicted"/>
<organism evidence="2 3">
    <name type="scientific">Chitinimonas viridis</name>
    <dbReference type="NCBI Taxonomy" id="664880"/>
    <lineage>
        <taxon>Bacteria</taxon>
        <taxon>Pseudomonadati</taxon>
        <taxon>Pseudomonadota</taxon>
        <taxon>Betaproteobacteria</taxon>
        <taxon>Neisseriales</taxon>
        <taxon>Chitinibacteraceae</taxon>
        <taxon>Chitinimonas</taxon>
    </lineage>
</organism>
<gene>
    <name evidence="2" type="ORF">QWZ03_09930</name>
</gene>
<feature type="coiled-coil region" evidence="1">
    <location>
        <begin position="31"/>
        <end position="65"/>
    </location>
</feature>
<dbReference type="Proteomes" id="UP001180081">
    <property type="component" value="Unassembled WGS sequence"/>
</dbReference>
<dbReference type="RefSeq" id="WP_290332565.1">
    <property type="nucleotide sequence ID" value="NZ_JAUFPU010000008.1"/>
</dbReference>
<dbReference type="EMBL" id="JAUFPU010000008">
    <property type="protein sequence ID" value="MDN3577083.1"/>
    <property type="molecule type" value="Genomic_DNA"/>
</dbReference>
<reference evidence="2" key="1">
    <citation type="journal article" date="2014" name="Int. J. Syst. Evol. Microbiol.">
        <title>Complete genome of a new Firmicutes species belonging to the dominant human colonic microbiota ('Ruminococcus bicirculans') reveals two chromosomes and a selective capacity to utilize plant glucans.</title>
        <authorList>
            <consortium name="NISC Comparative Sequencing Program"/>
            <person name="Wegmann U."/>
            <person name="Louis P."/>
            <person name="Goesmann A."/>
            <person name="Henrissat B."/>
            <person name="Duncan S.H."/>
            <person name="Flint H.J."/>
        </authorList>
    </citation>
    <scope>NUCLEOTIDE SEQUENCE</scope>
    <source>
        <strain evidence="2">CECT 7703</strain>
    </source>
</reference>
<evidence type="ECO:0000313" key="3">
    <source>
        <dbReference type="Proteomes" id="UP001180081"/>
    </source>
</evidence>